<reference evidence="1 2" key="1">
    <citation type="submission" date="2014-03" db="EMBL/GenBank/DDBJ databases">
        <title>Genomics of Bifidobacteria.</title>
        <authorList>
            <person name="Ventura M."/>
            <person name="Milani C."/>
            <person name="Lugli G.A."/>
        </authorList>
    </citation>
    <scope>NUCLEOTIDE SEQUENCE [LARGE SCALE GENOMIC DNA]</scope>
    <source>
        <strain evidence="1 2">DSM 23969</strain>
    </source>
</reference>
<protein>
    <submittedName>
        <fullName evidence="1">Uncharacterized protein</fullName>
    </submittedName>
</protein>
<evidence type="ECO:0000313" key="1">
    <source>
        <dbReference type="EMBL" id="KFI53814.1"/>
    </source>
</evidence>
<evidence type="ECO:0000313" key="2">
    <source>
        <dbReference type="Proteomes" id="UP000029108"/>
    </source>
</evidence>
<dbReference type="Proteomes" id="UP000029108">
    <property type="component" value="Unassembled WGS sequence"/>
</dbReference>
<accession>A0A087A4W4</accession>
<sequence length="76" mass="9168">MRNDLYECLDNHMFSVRDRFASKIVNKALEAYSDIYGEHLCRDSTMTLTHCMISIDLRIFFCYTYKNNLIYIFYES</sequence>
<name>A0A087A4W4_9BIFI</name>
<proteinExistence type="predicted"/>
<dbReference type="AlphaFoldDB" id="A0A087A4W4"/>
<organism evidence="1 2">
    <name type="scientific">Bifidobacterium biavatii DSM 23969</name>
    <dbReference type="NCBI Taxonomy" id="1437608"/>
    <lineage>
        <taxon>Bacteria</taxon>
        <taxon>Bacillati</taxon>
        <taxon>Actinomycetota</taxon>
        <taxon>Actinomycetes</taxon>
        <taxon>Bifidobacteriales</taxon>
        <taxon>Bifidobacteriaceae</taxon>
        <taxon>Bifidobacterium</taxon>
    </lineage>
</organism>
<comment type="caution">
    <text evidence="1">The sequence shown here is derived from an EMBL/GenBank/DDBJ whole genome shotgun (WGS) entry which is preliminary data.</text>
</comment>
<keyword evidence="2" id="KW-1185">Reference proteome</keyword>
<dbReference type="EMBL" id="JGYN01000002">
    <property type="protein sequence ID" value="KFI53814.1"/>
    <property type="molecule type" value="Genomic_DNA"/>
</dbReference>
<gene>
    <name evidence="1" type="ORF">BBIA_1411</name>
</gene>